<dbReference type="KEGG" id="upi:EJG51_004980"/>
<dbReference type="Pfam" id="PF00990">
    <property type="entry name" value="GGDEF"/>
    <property type="match status" value="1"/>
</dbReference>
<organism evidence="5 6">
    <name type="scientific">Undibacterium piscinae</name>
    <dbReference type="NCBI Taxonomy" id="2495591"/>
    <lineage>
        <taxon>Bacteria</taxon>
        <taxon>Pseudomonadati</taxon>
        <taxon>Pseudomonadota</taxon>
        <taxon>Betaproteobacteria</taxon>
        <taxon>Burkholderiales</taxon>
        <taxon>Oxalobacteraceae</taxon>
        <taxon>Undibacterium</taxon>
    </lineage>
</organism>
<dbReference type="AlphaFoldDB" id="A0A6M4A1R8"/>
<dbReference type="CDD" id="cd01949">
    <property type="entry name" value="GGDEF"/>
    <property type="match status" value="1"/>
</dbReference>
<dbReference type="InterPro" id="IPR043128">
    <property type="entry name" value="Rev_trsase/Diguanyl_cyclase"/>
</dbReference>
<dbReference type="GO" id="GO:0043709">
    <property type="term" value="P:cell adhesion involved in single-species biofilm formation"/>
    <property type="evidence" value="ECO:0007669"/>
    <property type="project" value="TreeGrafter"/>
</dbReference>
<feature type="transmembrane region" description="Helical" evidence="3">
    <location>
        <begin position="129"/>
        <end position="148"/>
    </location>
</feature>
<evidence type="ECO:0000313" key="5">
    <source>
        <dbReference type="EMBL" id="QJQ05306.1"/>
    </source>
</evidence>
<feature type="transmembrane region" description="Helical" evidence="3">
    <location>
        <begin position="98"/>
        <end position="122"/>
    </location>
</feature>
<name>A0A6M4A1R8_9BURK</name>
<dbReference type="Gene3D" id="3.30.70.270">
    <property type="match status" value="1"/>
</dbReference>
<dbReference type="PANTHER" id="PTHR45138:SF9">
    <property type="entry name" value="DIGUANYLATE CYCLASE DGCM-RELATED"/>
    <property type="match status" value="1"/>
</dbReference>
<evidence type="ECO:0000256" key="2">
    <source>
        <dbReference type="ARBA" id="ARBA00034247"/>
    </source>
</evidence>
<reference evidence="5 6" key="1">
    <citation type="journal article" date="2019" name="Int. J. Syst. Evol. Microbiol.">
        <title>Undibacterium piscinae sp. nov., isolated from Korean shiner intestine.</title>
        <authorList>
            <person name="Lee S.Y."/>
            <person name="Kang W."/>
            <person name="Kim P.S."/>
            <person name="Kim H.S."/>
            <person name="Sung H."/>
            <person name="Shin N.R."/>
            <person name="Whon T.W."/>
            <person name="Yun J.H."/>
            <person name="Lee J.Y."/>
            <person name="Lee J.Y."/>
            <person name="Jung M.J."/>
            <person name="Jeong Y.S."/>
            <person name="Tak E.J."/>
            <person name="Han J.E."/>
            <person name="Hyun D.W."/>
            <person name="Kang M.S."/>
            <person name="Lee K.E."/>
            <person name="Lee B.H."/>
            <person name="Bae J.W."/>
        </authorList>
    </citation>
    <scope>NUCLEOTIDE SEQUENCE [LARGE SCALE GENOMIC DNA]</scope>
    <source>
        <strain evidence="5 6">S11R28</strain>
    </source>
</reference>
<dbReference type="PANTHER" id="PTHR45138">
    <property type="entry name" value="REGULATORY COMPONENTS OF SENSORY TRANSDUCTION SYSTEM"/>
    <property type="match status" value="1"/>
</dbReference>
<feature type="transmembrane region" description="Helical" evidence="3">
    <location>
        <begin position="36"/>
        <end position="57"/>
    </location>
</feature>
<gene>
    <name evidence="5" type="ORF">EJG51_004980</name>
</gene>
<dbReference type="NCBIfam" id="TIGR00254">
    <property type="entry name" value="GGDEF"/>
    <property type="match status" value="1"/>
</dbReference>
<feature type="transmembrane region" description="Helical" evidence="3">
    <location>
        <begin position="69"/>
        <end position="92"/>
    </location>
</feature>
<keyword evidence="3" id="KW-0812">Transmembrane</keyword>
<evidence type="ECO:0000256" key="3">
    <source>
        <dbReference type="SAM" id="Phobius"/>
    </source>
</evidence>
<accession>A0A6M4A1R8</accession>
<dbReference type="GO" id="GO:0052621">
    <property type="term" value="F:diguanylate cyclase activity"/>
    <property type="evidence" value="ECO:0007669"/>
    <property type="project" value="UniProtKB-EC"/>
</dbReference>
<keyword evidence="3" id="KW-0472">Membrane</keyword>
<dbReference type="InterPro" id="IPR029787">
    <property type="entry name" value="Nucleotide_cyclase"/>
</dbReference>
<dbReference type="FunFam" id="3.30.70.270:FF:000001">
    <property type="entry name" value="Diguanylate cyclase domain protein"/>
    <property type="match status" value="1"/>
</dbReference>
<feature type="transmembrane region" description="Helical" evidence="3">
    <location>
        <begin position="12"/>
        <end position="30"/>
    </location>
</feature>
<keyword evidence="3" id="KW-1133">Transmembrane helix</keyword>
<comment type="catalytic activity">
    <reaction evidence="2">
        <text>2 GTP = 3',3'-c-di-GMP + 2 diphosphate</text>
        <dbReference type="Rhea" id="RHEA:24898"/>
        <dbReference type="ChEBI" id="CHEBI:33019"/>
        <dbReference type="ChEBI" id="CHEBI:37565"/>
        <dbReference type="ChEBI" id="CHEBI:58805"/>
        <dbReference type="EC" id="2.7.7.65"/>
    </reaction>
</comment>
<evidence type="ECO:0000259" key="4">
    <source>
        <dbReference type="PROSITE" id="PS50887"/>
    </source>
</evidence>
<dbReference type="GO" id="GO:0005886">
    <property type="term" value="C:plasma membrane"/>
    <property type="evidence" value="ECO:0007669"/>
    <property type="project" value="TreeGrafter"/>
</dbReference>
<dbReference type="PROSITE" id="PS50887">
    <property type="entry name" value="GGDEF"/>
    <property type="match status" value="1"/>
</dbReference>
<evidence type="ECO:0000256" key="1">
    <source>
        <dbReference type="ARBA" id="ARBA00012528"/>
    </source>
</evidence>
<protein>
    <recommendedName>
        <fullName evidence="1">diguanylate cyclase</fullName>
        <ecNumber evidence="1">2.7.7.65</ecNumber>
    </recommendedName>
</protein>
<dbReference type="EMBL" id="CP051152">
    <property type="protein sequence ID" value="QJQ05306.1"/>
    <property type="molecule type" value="Genomic_DNA"/>
</dbReference>
<proteinExistence type="predicted"/>
<keyword evidence="6" id="KW-1185">Reference proteome</keyword>
<dbReference type="OrthoDB" id="9813903at2"/>
<dbReference type="SMART" id="SM00267">
    <property type="entry name" value="GGDEF"/>
    <property type="match status" value="1"/>
</dbReference>
<dbReference type="EC" id="2.7.7.65" evidence="1"/>
<dbReference type="GO" id="GO:1902201">
    <property type="term" value="P:negative regulation of bacterial-type flagellum-dependent cell motility"/>
    <property type="evidence" value="ECO:0007669"/>
    <property type="project" value="TreeGrafter"/>
</dbReference>
<dbReference type="InterPro" id="IPR050469">
    <property type="entry name" value="Diguanylate_Cyclase"/>
</dbReference>
<dbReference type="SUPFAM" id="SSF55073">
    <property type="entry name" value="Nucleotide cyclase"/>
    <property type="match status" value="1"/>
</dbReference>
<dbReference type="InterPro" id="IPR000160">
    <property type="entry name" value="GGDEF_dom"/>
</dbReference>
<sequence>MLKRSKEETILFMLGALTILSVLPFGIVRILEGNLILAAVDLAIVFMIVGIMLFVWVTKKIRIASILATIFYSVGMLASVYVKGHVIVYWVYPTMIAAFFILYATEALLINTISLAALVAILQDRMSPLDLSSVVITLVLINLFSYIFSHRTSLQHLELNHQAELDFLTGVGNRRAFNRRMTELFRPQNARIDAMLFVLDLDHFKYVNDQFGHAVGDQVLVKFCELIRSRIRAIDGLFRFGGEEFVIVAMRTDADSANNLAEELRALVESTALIVNYPVTVSIGVAKRAEGEGSEAWFQRADAMLYEAKQNGRNRVCMAP</sequence>
<dbReference type="Proteomes" id="UP000274350">
    <property type="component" value="Chromosome"/>
</dbReference>
<evidence type="ECO:0000313" key="6">
    <source>
        <dbReference type="Proteomes" id="UP000274350"/>
    </source>
</evidence>
<feature type="domain" description="GGDEF" evidence="4">
    <location>
        <begin position="192"/>
        <end position="320"/>
    </location>
</feature>